<name>A0A3A1PFY7_9SPHN</name>
<gene>
    <name evidence="2" type="ORF">D2V17_01535</name>
</gene>
<comment type="caution">
    <text evidence="2">The sequence shown here is derived from an EMBL/GenBank/DDBJ whole genome shotgun (WGS) entry which is preliminary data.</text>
</comment>
<keyword evidence="1" id="KW-1133">Transmembrane helix</keyword>
<accession>A0A3A1PFY7</accession>
<dbReference type="AlphaFoldDB" id="A0A3A1PFY7"/>
<feature type="transmembrane region" description="Helical" evidence="1">
    <location>
        <begin position="6"/>
        <end position="26"/>
    </location>
</feature>
<keyword evidence="3" id="KW-1185">Reference proteome</keyword>
<dbReference type="Proteomes" id="UP000265366">
    <property type="component" value="Unassembled WGS sequence"/>
</dbReference>
<feature type="transmembrane region" description="Helical" evidence="1">
    <location>
        <begin position="63"/>
        <end position="83"/>
    </location>
</feature>
<evidence type="ECO:0000313" key="3">
    <source>
        <dbReference type="Proteomes" id="UP000265366"/>
    </source>
</evidence>
<sequence>FAALGIAPAVLPACLATWLLVAGAFLARPQSVKPDYRIVLMLSAAALVCAFAVSLAQHGPGSGIVLAANLSILLLAGALAGFAMRDGGWLRRPAADQLPA</sequence>
<keyword evidence="1" id="KW-0472">Membrane</keyword>
<keyword evidence="1" id="KW-0812">Transmembrane</keyword>
<feature type="non-terminal residue" evidence="2">
    <location>
        <position position="1"/>
    </location>
</feature>
<organism evidence="2 3">
    <name type="scientific">Aurantiacibacter xanthus</name>
    <dbReference type="NCBI Taxonomy" id="1784712"/>
    <lineage>
        <taxon>Bacteria</taxon>
        <taxon>Pseudomonadati</taxon>
        <taxon>Pseudomonadota</taxon>
        <taxon>Alphaproteobacteria</taxon>
        <taxon>Sphingomonadales</taxon>
        <taxon>Erythrobacteraceae</taxon>
        <taxon>Aurantiacibacter</taxon>
    </lineage>
</organism>
<evidence type="ECO:0000256" key="1">
    <source>
        <dbReference type="SAM" id="Phobius"/>
    </source>
</evidence>
<dbReference type="EMBL" id="QXFM01000009">
    <property type="protein sequence ID" value="RIV92723.1"/>
    <property type="molecule type" value="Genomic_DNA"/>
</dbReference>
<protein>
    <submittedName>
        <fullName evidence="2">Uncharacterized protein</fullName>
    </submittedName>
</protein>
<dbReference type="RefSeq" id="WP_220474045.1">
    <property type="nucleotide sequence ID" value="NZ_QXFM01000009.1"/>
</dbReference>
<feature type="transmembrane region" description="Helical" evidence="1">
    <location>
        <begin position="38"/>
        <end position="57"/>
    </location>
</feature>
<proteinExistence type="predicted"/>
<evidence type="ECO:0000313" key="2">
    <source>
        <dbReference type="EMBL" id="RIV92723.1"/>
    </source>
</evidence>
<reference evidence="2 3" key="1">
    <citation type="submission" date="2018-08" db="EMBL/GenBank/DDBJ databases">
        <title>Erythrobacter zhengii sp.nov., a bacterium isolated from deep-sea sediment.</title>
        <authorList>
            <person name="Fang C."/>
            <person name="Wu Y.-H."/>
            <person name="Sun C."/>
            <person name="Wang H."/>
            <person name="Cheng H."/>
            <person name="Meng F.-X."/>
            <person name="Wang C.-S."/>
            <person name="Xu X.-W."/>
        </authorList>
    </citation>
    <scope>NUCLEOTIDE SEQUENCE [LARGE SCALE GENOMIC DNA]</scope>
    <source>
        <strain evidence="2 3">CCTCC AB 2015396</strain>
    </source>
</reference>